<evidence type="ECO:0000313" key="1">
    <source>
        <dbReference type="EMBL" id="RNA40256.1"/>
    </source>
</evidence>
<proteinExistence type="predicted"/>
<comment type="caution">
    <text evidence="1">The sequence shown here is derived from an EMBL/GenBank/DDBJ whole genome shotgun (WGS) entry which is preliminary data.</text>
</comment>
<evidence type="ECO:0000313" key="2">
    <source>
        <dbReference type="Proteomes" id="UP000276133"/>
    </source>
</evidence>
<gene>
    <name evidence="1" type="ORF">BpHYR1_016401</name>
</gene>
<reference evidence="1 2" key="1">
    <citation type="journal article" date="2018" name="Sci. Rep.">
        <title>Genomic signatures of local adaptation to the degree of environmental predictability in rotifers.</title>
        <authorList>
            <person name="Franch-Gras L."/>
            <person name="Hahn C."/>
            <person name="Garcia-Roger E.M."/>
            <person name="Carmona M.J."/>
            <person name="Serra M."/>
            <person name="Gomez A."/>
        </authorList>
    </citation>
    <scope>NUCLEOTIDE SEQUENCE [LARGE SCALE GENOMIC DNA]</scope>
    <source>
        <strain evidence="1">HYR1</strain>
    </source>
</reference>
<organism evidence="1 2">
    <name type="scientific">Brachionus plicatilis</name>
    <name type="common">Marine rotifer</name>
    <name type="synonym">Brachionus muelleri</name>
    <dbReference type="NCBI Taxonomy" id="10195"/>
    <lineage>
        <taxon>Eukaryota</taxon>
        <taxon>Metazoa</taxon>
        <taxon>Spiralia</taxon>
        <taxon>Gnathifera</taxon>
        <taxon>Rotifera</taxon>
        <taxon>Eurotatoria</taxon>
        <taxon>Monogononta</taxon>
        <taxon>Pseudotrocha</taxon>
        <taxon>Ploima</taxon>
        <taxon>Brachionidae</taxon>
        <taxon>Brachionus</taxon>
    </lineage>
</organism>
<name>A0A3M7SWY0_BRAPC</name>
<protein>
    <submittedName>
        <fullName evidence="1">Uncharacterized protein</fullName>
    </submittedName>
</protein>
<accession>A0A3M7SWY0</accession>
<keyword evidence="2" id="KW-1185">Reference proteome</keyword>
<dbReference type="Proteomes" id="UP000276133">
    <property type="component" value="Unassembled WGS sequence"/>
</dbReference>
<dbReference type="AlphaFoldDB" id="A0A3M7SWY0"/>
<dbReference type="EMBL" id="REGN01000657">
    <property type="protein sequence ID" value="RNA40256.1"/>
    <property type="molecule type" value="Genomic_DNA"/>
</dbReference>
<sequence length="62" mass="7391">MSDLSCSFILRKFELLELILLQKLKIFCFCLRKFRFMSMKNDKESANYLTLILLNLIKIDSP</sequence>